<dbReference type="STRING" id="311410.LA5095_00752"/>
<dbReference type="RefSeq" id="WP_055112036.1">
    <property type="nucleotide sequence ID" value="NZ_CXWA01000005.1"/>
</dbReference>
<feature type="transmembrane region" description="Helical" evidence="3">
    <location>
        <begin position="24"/>
        <end position="41"/>
    </location>
</feature>
<protein>
    <submittedName>
        <fullName evidence="5">HflK protein</fullName>
    </submittedName>
</protein>
<dbReference type="PANTHER" id="PTHR23222:SF1">
    <property type="entry name" value="PROHIBITIN-2"/>
    <property type="match status" value="1"/>
</dbReference>
<gene>
    <name evidence="5" type="ORF">LA5096_03892</name>
</gene>
<dbReference type="EMBL" id="CXWC01000011">
    <property type="protein sequence ID" value="CTQ74041.1"/>
    <property type="molecule type" value="Genomic_DNA"/>
</dbReference>
<keyword evidence="2 3" id="KW-0472">Membrane</keyword>
<keyword evidence="3" id="KW-1133">Transmembrane helix</keyword>
<evidence type="ECO:0000259" key="4">
    <source>
        <dbReference type="SMART" id="SM00244"/>
    </source>
</evidence>
<feature type="domain" description="Band 7" evidence="4">
    <location>
        <begin position="43"/>
        <end position="205"/>
    </location>
</feature>
<evidence type="ECO:0000256" key="3">
    <source>
        <dbReference type="SAM" id="Phobius"/>
    </source>
</evidence>
<dbReference type="Pfam" id="PF01145">
    <property type="entry name" value="Band_7"/>
    <property type="match status" value="1"/>
</dbReference>
<dbReference type="CDD" id="cd03401">
    <property type="entry name" value="SPFH_prohibitin"/>
    <property type="match status" value="1"/>
</dbReference>
<dbReference type="SMART" id="SM00244">
    <property type="entry name" value="PHB"/>
    <property type="match status" value="1"/>
</dbReference>
<dbReference type="InterPro" id="IPR036013">
    <property type="entry name" value="Band_7/SPFH_dom_sf"/>
</dbReference>
<dbReference type="GO" id="GO:0016020">
    <property type="term" value="C:membrane"/>
    <property type="evidence" value="ECO:0007669"/>
    <property type="project" value="UniProtKB-SubCell"/>
</dbReference>
<dbReference type="SUPFAM" id="SSF117892">
    <property type="entry name" value="Band 7/SPFH domain"/>
    <property type="match status" value="1"/>
</dbReference>
<comment type="subcellular location">
    <subcellularLocation>
        <location evidence="1">Membrane</location>
        <topology evidence="1">Single-pass membrane protein</topology>
    </subcellularLocation>
</comment>
<evidence type="ECO:0000256" key="1">
    <source>
        <dbReference type="ARBA" id="ARBA00004167"/>
    </source>
</evidence>
<dbReference type="GeneID" id="97671218"/>
<evidence type="ECO:0000313" key="5">
    <source>
        <dbReference type="EMBL" id="CTQ74041.1"/>
    </source>
</evidence>
<dbReference type="Proteomes" id="UP000049983">
    <property type="component" value="Unassembled WGS sequence"/>
</dbReference>
<dbReference type="Gene3D" id="3.30.479.30">
    <property type="entry name" value="Band 7 domain"/>
    <property type="match status" value="1"/>
</dbReference>
<sequence length="288" mass="33128">MAYEDEYDDYEEELRSDRRRRLQLYLLILLLACGIGLGVLWNRIVITVQSGEAGVLYRWLSGTELSRIYGEGLHIIWPWNKMNIYNVRLQTKERNYTMLTRDGLPVDLQIAVRYQPDVRLLPLLHVTVGPDYLEKIVFPETEAVLRRSVGQYTPEQVYTSKRGFLETVVIRSLTSVEDRYVIVDDVLVRNVELPAAVRLAIENKLTLSEQEKAYTYRLQIEQKEAERKVIEAEGIKKYQNIVKQSLTEDLLRWQGVQATKDLASSPNSKTVVIGSGKDGLPLILGSDR</sequence>
<evidence type="ECO:0000313" key="6">
    <source>
        <dbReference type="Proteomes" id="UP000049983"/>
    </source>
</evidence>
<dbReference type="InterPro" id="IPR001107">
    <property type="entry name" value="Band_7"/>
</dbReference>
<accession>A0A0M6ZE84</accession>
<dbReference type="PRINTS" id="PR00679">
    <property type="entry name" value="PROHIBITIN"/>
</dbReference>
<name>A0A0M6ZE84_9HYPH</name>
<proteinExistence type="predicted"/>
<keyword evidence="3" id="KW-0812">Transmembrane</keyword>
<dbReference type="GO" id="GO:0007005">
    <property type="term" value="P:mitochondrion organization"/>
    <property type="evidence" value="ECO:0007669"/>
    <property type="project" value="TreeGrafter"/>
</dbReference>
<dbReference type="AlphaFoldDB" id="A0A0M6ZE84"/>
<dbReference type="InterPro" id="IPR000163">
    <property type="entry name" value="Prohibitin"/>
</dbReference>
<dbReference type="OrthoDB" id="9792660at2"/>
<reference evidence="6" key="1">
    <citation type="submission" date="2015-07" db="EMBL/GenBank/DDBJ databases">
        <authorList>
            <person name="Rodrigo-Torres Lidia"/>
            <person name="Arahal R.David."/>
        </authorList>
    </citation>
    <scope>NUCLEOTIDE SEQUENCE [LARGE SCALE GENOMIC DNA]</scope>
    <source>
        <strain evidence="6">CECT 5096</strain>
    </source>
</reference>
<keyword evidence="6" id="KW-1185">Reference proteome</keyword>
<evidence type="ECO:0000256" key="2">
    <source>
        <dbReference type="ARBA" id="ARBA00023136"/>
    </source>
</evidence>
<dbReference type="PANTHER" id="PTHR23222">
    <property type="entry name" value="PROHIBITIN"/>
    <property type="match status" value="1"/>
</dbReference>
<organism evidence="5 6">
    <name type="scientific">Roseibium album</name>
    <dbReference type="NCBI Taxonomy" id="311410"/>
    <lineage>
        <taxon>Bacteria</taxon>
        <taxon>Pseudomonadati</taxon>
        <taxon>Pseudomonadota</taxon>
        <taxon>Alphaproteobacteria</taxon>
        <taxon>Hyphomicrobiales</taxon>
        <taxon>Stappiaceae</taxon>
        <taxon>Roseibium</taxon>
    </lineage>
</organism>